<dbReference type="Proteomes" id="UP001358417">
    <property type="component" value="Unassembled WGS sequence"/>
</dbReference>
<dbReference type="GeneID" id="89977289"/>
<proteinExistence type="inferred from homology"/>
<name>A0AAV9MX90_9EURO</name>
<dbReference type="InterPro" id="IPR002347">
    <property type="entry name" value="SDR_fam"/>
</dbReference>
<dbReference type="EMBL" id="JAVRRD010000036">
    <property type="protein sequence ID" value="KAK5045510.1"/>
    <property type="molecule type" value="Genomic_DNA"/>
</dbReference>
<protein>
    <recommendedName>
        <fullName evidence="4">Short chain dehydrogenase</fullName>
    </recommendedName>
</protein>
<evidence type="ECO:0000313" key="2">
    <source>
        <dbReference type="EMBL" id="KAK5045510.1"/>
    </source>
</evidence>
<dbReference type="InterPro" id="IPR036291">
    <property type="entry name" value="NAD(P)-bd_dom_sf"/>
</dbReference>
<dbReference type="RefSeq" id="XP_064701134.1">
    <property type="nucleotide sequence ID" value="XM_064852670.1"/>
</dbReference>
<dbReference type="Gene3D" id="3.40.50.720">
    <property type="entry name" value="NAD(P)-binding Rossmann-like Domain"/>
    <property type="match status" value="1"/>
</dbReference>
<reference evidence="2 3" key="1">
    <citation type="submission" date="2023-08" db="EMBL/GenBank/DDBJ databases">
        <title>Black Yeasts Isolated from many extreme environments.</title>
        <authorList>
            <person name="Coleine C."/>
            <person name="Stajich J.E."/>
            <person name="Selbmann L."/>
        </authorList>
    </citation>
    <scope>NUCLEOTIDE SEQUENCE [LARGE SCALE GENOMIC DNA]</scope>
    <source>
        <strain evidence="2 3">CCFEE 5792</strain>
    </source>
</reference>
<dbReference type="SUPFAM" id="SSF51735">
    <property type="entry name" value="NAD(P)-binding Rossmann-fold domains"/>
    <property type="match status" value="1"/>
</dbReference>
<gene>
    <name evidence="2" type="ORF">LTR84_009128</name>
</gene>
<dbReference type="PANTHER" id="PTHR43544">
    <property type="entry name" value="SHORT-CHAIN DEHYDROGENASE/REDUCTASE"/>
    <property type="match status" value="1"/>
</dbReference>
<dbReference type="Pfam" id="PF00106">
    <property type="entry name" value="adh_short"/>
    <property type="match status" value="1"/>
</dbReference>
<keyword evidence="3" id="KW-1185">Reference proteome</keyword>
<evidence type="ECO:0000256" key="1">
    <source>
        <dbReference type="ARBA" id="ARBA00006484"/>
    </source>
</evidence>
<accession>A0AAV9MX90</accession>
<dbReference type="PANTHER" id="PTHR43544:SF32">
    <property type="entry name" value="CHAIN DEHYDROGENASE, PUTATIVE (AFU_ORTHOLOGUE AFUA_5G01530)-RELATED"/>
    <property type="match status" value="1"/>
</dbReference>
<dbReference type="GO" id="GO:0019748">
    <property type="term" value="P:secondary metabolic process"/>
    <property type="evidence" value="ECO:0007669"/>
    <property type="project" value="TreeGrafter"/>
</dbReference>
<dbReference type="InterPro" id="IPR051468">
    <property type="entry name" value="Fungal_SecMetab_SDRs"/>
</dbReference>
<dbReference type="AlphaFoldDB" id="A0AAV9MX90"/>
<dbReference type="GO" id="GO:0016491">
    <property type="term" value="F:oxidoreductase activity"/>
    <property type="evidence" value="ECO:0007669"/>
    <property type="project" value="TreeGrafter"/>
</dbReference>
<evidence type="ECO:0000313" key="3">
    <source>
        <dbReference type="Proteomes" id="UP001358417"/>
    </source>
</evidence>
<dbReference type="PRINTS" id="PR00081">
    <property type="entry name" value="GDHRDH"/>
</dbReference>
<evidence type="ECO:0008006" key="4">
    <source>
        <dbReference type="Google" id="ProtNLM"/>
    </source>
</evidence>
<sequence>MAVATTVVLITGANSGVGYATAEVIAEASESYHVILSSRNLENAEKALVEISSNANVKGSISALQLDVTDRVSIEAAAREVLRDFGKVAVSDSITPYVAWLMRHIANQDPDLQIRLKDTLAVNIIGPALVTEIFKPLLLKSSKPRSIYITSGLGSLHKASDPDDPSSNRPGTTVYRISKVALNMLIVEESKELGPRGVKTFGVCPGHVRSNIRGRSEEAISSGGRAGDPRISGQTILRVIEGQRDQHVGKMLHKDGVYPW</sequence>
<comment type="similarity">
    <text evidence="1">Belongs to the short-chain dehydrogenases/reductases (SDR) family.</text>
</comment>
<organism evidence="2 3">
    <name type="scientific">Exophiala bonariae</name>
    <dbReference type="NCBI Taxonomy" id="1690606"/>
    <lineage>
        <taxon>Eukaryota</taxon>
        <taxon>Fungi</taxon>
        <taxon>Dikarya</taxon>
        <taxon>Ascomycota</taxon>
        <taxon>Pezizomycotina</taxon>
        <taxon>Eurotiomycetes</taxon>
        <taxon>Chaetothyriomycetidae</taxon>
        <taxon>Chaetothyriales</taxon>
        <taxon>Herpotrichiellaceae</taxon>
        <taxon>Exophiala</taxon>
    </lineage>
</organism>
<comment type="caution">
    <text evidence="2">The sequence shown here is derived from an EMBL/GenBank/DDBJ whole genome shotgun (WGS) entry which is preliminary data.</text>
</comment>
<dbReference type="GO" id="GO:0005737">
    <property type="term" value="C:cytoplasm"/>
    <property type="evidence" value="ECO:0007669"/>
    <property type="project" value="TreeGrafter"/>
</dbReference>